<dbReference type="Gene3D" id="3.40.50.300">
    <property type="entry name" value="P-loop containing nucleotide triphosphate hydrolases"/>
    <property type="match status" value="1"/>
</dbReference>
<comment type="catalytic activity">
    <reaction evidence="7 8">
        <text>CMP + ATP = CDP + ADP</text>
        <dbReference type="Rhea" id="RHEA:11600"/>
        <dbReference type="ChEBI" id="CHEBI:30616"/>
        <dbReference type="ChEBI" id="CHEBI:58069"/>
        <dbReference type="ChEBI" id="CHEBI:60377"/>
        <dbReference type="ChEBI" id="CHEBI:456216"/>
        <dbReference type="EC" id="2.7.4.25"/>
    </reaction>
</comment>
<evidence type="ECO:0000256" key="4">
    <source>
        <dbReference type="ARBA" id="ARBA00022777"/>
    </source>
</evidence>
<comment type="subcellular location">
    <subcellularLocation>
        <location evidence="8">Cytoplasm</location>
    </subcellularLocation>
</comment>
<gene>
    <name evidence="8 10" type="primary">cmk</name>
    <name evidence="10" type="ORF">OA238_c30360</name>
</gene>
<evidence type="ECO:0000259" key="9">
    <source>
        <dbReference type="Pfam" id="PF02224"/>
    </source>
</evidence>
<accession>M9RT99</accession>
<evidence type="ECO:0000256" key="6">
    <source>
        <dbReference type="ARBA" id="ARBA00047615"/>
    </source>
</evidence>
<dbReference type="InterPro" id="IPR011994">
    <property type="entry name" value="Cytidylate_kinase_dom"/>
</dbReference>
<keyword evidence="3 8" id="KW-0547">Nucleotide-binding</keyword>
<protein>
    <recommendedName>
        <fullName evidence="8">Cytidylate kinase</fullName>
        <shortName evidence="8">CK</shortName>
        <ecNumber evidence="8">2.7.4.25</ecNumber>
    </recommendedName>
    <alternativeName>
        <fullName evidence="8">Cytidine monophosphate kinase</fullName>
        <shortName evidence="8">CMP kinase</shortName>
    </alternativeName>
</protein>
<keyword evidence="2 8" id="KW-0808">Transferase</keyword>
<keyword evidence="11" id="KW-1185">Reference proteome</keyword>
<sequence length="215" mass="22397">MRIGADCASEEVGLKFTVAIDGPAAAGKGTISKAVAAHFGFAHLDTGLLYRAVGAKVLNGMDALKAAQTLEPVDLDSDDLRNPDVAQAASRVAVNSDVRTALVAFQRQFAARVGGAVLDGRDIGTVICVDADVKLFVTASSSKRAQRRMDELNAKGMGLTFAAVLEDVEARDKRDSERATAPLKPADDAVMLDTTDLTADAAIARAISLVAVARS</sequence>
<evidence type="ECO:0000313" key="10">
    <source>
        <dbReference type="EMBL" id="AGI73045.1"/>
    </source>
</evidence>
<dbReference type="SUPFAM" id="SSF52540">
    <property type="entry name" value="P-loop containing nucleoside triphosphate hydrolases"/>
    <property type="match status" value="1"/>
</dbReference>
<dbReference type="AlphaFoldDB" id="M9RT99"/>
<comment type="catalytic activity">
    <reaction evidence="6 8">
        <text>dCMP + ATP = dCDP + ADP</text>
        <dbReference type="Rhea" id="RHEA:25094"/>
        <dbReference type="ChEBI" id="CHEBI:30616"/>
        <dbReference type="ChEBI" id="CHEBI:57566"/>
        <dbReference type="ChEBI" id="CHEBI:58593"/>
        <dbReference type="ChEBI" id="CHEBI:456216"/>
        <dbReference type="EC" id="2.7.4.25"/>
    </reaction>
</comment>
<evidence type="ECO:0000256" key="8">
    <source>
        <dbReference type="HAMAP-Rule" id="MF_00238"/>
    </source>
</evidence>
<dbReference type="eggNOG" id="COG0283">
    <property type="taxonomic scope" value="Bacteria"/>
</dbReference>
<dbReference type="Proteomes" id="UP000004688">
    <property type="component" value="Chromosome"/>
</dbReference>
<comment type="similarity">
    <text evidence="1 8">Belongs to the cytidylate kinase family. Type 1 subfamily.</text>
</comment>
<dbReference type="InterPro" id="IPR027417">
    <property type="entry name" value="P-loop_NTPase"/>
</dbReference>
<dbReference type="Pfam" id="PF02224">
    <property type="entry name" value="Cytidylate_kin"/>
    <property type="match status" value="1"/>
</dbReference>
<name>M9RT99_9RHOB</name>
<dbReference type="HAMAP" id="MF_00238">
    <property type="entry name" value="Cytidyl_kinase_type1"/>
    <property type="match status" value="1"/>
</dbReference>
<dbReference type="GO" id="GO:0005737">
    <property type="term" value="C:cytoplasm"/>
    <property type="evidence" value="ECO:0007669"/>
    <property type="project" value="UniProtKB-SubCell"/>
</dbReference>
<evidence type="ECO:0000256" key="1">
    <source>
        <dbReference type="ARBA" id="ARBA00009427"/>
    </source>
</evidence>
<dbReference type="STRING" id="391616.OA238_c30360"/>
<dbReference type="GO" id="GO:0006220">
    <property type="term" value="P:pyrimidine nucleotide metabolic process"/>
    <property type="evidence" value="ECO:0007669"/>
    <property type="project" value="UniProtKB-UniRule"/>
</dbReference>
<evidence type="ECO:0000256" key="5">
    <source>
        <dbReference type="ARBA" id="ARBA00022840"/>
    </source>
</evidence>
<keyword evidence="4 8" id="KW-0418">Kinase</keyword>
<evidence type="ECO:0000256" key="7">
    <source>
        <dbReference type="ARBA" id="ARBA00048478"/>
    </source>
</evidence>
<dbReference type="KEGG" id="oar:OA238_c30360"/>
<dbReference type="EC" id="2.7.4.25" evidence="8"/>
<dbReference type="GO" id="GO:0036430">
    <property type="term" value="F:CMP kinase activity"/>
    <property type="evidence" value="ECO:0007669"/>
    <property type="project" value="RHEA"/>
</dbReference>
<dbReference type="CDD" id="cd02020">
    <property type="entry name" value="CMPK"/>
    <property type="match status" value="1"/>
</dbReference>
<proteinExistence type="inferred from homology"/>
<dbReference type="EMBL" id="CP003742">
    <property type="protein sequence ID" value="AGI73045.1"/>
    <property type="molecule type" value="Genomic_DNA"/>
</dbReference>
<dbReference type="GO" id="GO:0036431">
    <property type="term" value="F:dCMP kinase activity"/>
    <property type="evidence" value="ECO:0007669"/>
    <property type="project" value="InterPro"/>
</dbReference>
<organism evidence="10 11">
    <name type="scientific">Octadecabacter arcticus 238</name>
    <dbReference type="NCBI Taxonomy" id="391616"/>
    <lineage>
        <taxon>Bacteria</taxon>
        <taxon>Pseudomonadati</taxon>
        <taxon>Pseudomonadota</taxon>
        <taxon>Alphaproteobacteria</taxon>
        <taxon>Rhodobacterales</taxon>
        <taxon>Roseobacteraceae</taxon>
        <taxon>Octadecabacter</taxon>
    </lineage>
</organism>
<feature type="domain" description="Cytidylate kinase" evidence="9">
    <location>
        <begin position="18"/>
        <end position="210"/>
    </location>
</feature>
<evidence type="ECO:0000256" key="3">
    <source>
        <dbReference type="ARBA" id="ARBA00022741"/>
    </source>
</evidence>
<evidence type="ECO:0000313" key="11">
    <source>
        <dbReference type="Proteomes" id="UP000004688"/>
    </source>
</evidence>
<dbReference type="OrthoDB" id="9807434at2"/>
<dbReference type="GO" id="GO:0005524">
    <property type="term" value="F:ATP binding"/>
    <property type="evidence" value="ECO:0007669"/>
    <property type="project" value="UniProtKB-UniRule"/>
</dbReference>
<keyword evidence="8" id="KW-0963">Cytoplasm</keyword>
<keyword evidence="5 8" id="KW-0067">ATP-binding</keyword>
<dbReference type="InterPro" id="IPR003136">
    <property type="entry name" value="Cytidylate_kin"/>
</dbReference>
<dbReference type="HOGENOM" id="CLU_079959_0_1_5"/>
<reference evidence="10 11" key="1">
    <citation type="journal article" date="2013" name="PLoS ONE">
        <title>Poles Apart: Arctic and Antarctic Octadecabacter strains Share High Genome Plasticity and a New Type of Xanthorhodopsin.</title>
        <authorList>
            <person name="Vollmers J."/>
            <person name="Voget S."/>
            <person name="Dietrich S."/>
            <person name="Gollnow K."/>
            <person name="Smits M."/>
            <person name="Meyer K."/>
            <person name="Brinkhoff T."/>
            <person name="Simon M."/>
            <person name="Daniel R."/>
        </authorList>
    </citation>
    <scope>NUCLEOTIDE SEQUENCE [LARGE SCALE GENOMIC DNA]</scope>
    <source>
        <strain evidence="10 11">238</strain>
    </source>
</reference>
<evidence type="ECO:0000256" key="2">
    <source>
        <dbReference type="ARBA" id="ARBA00022679"/>
    </source>
</evidence>
<feature type="binding site" evidence="8">
    <location>
        <begin position="22"/>
        <end position="30"/>
    </location>
    <ligand>
        <name>ATP</name>
        <dbReference type="ChEBI" id="CHEBI:30616"/>
    </ligand>
</feature>